<dbReference type="RefSeq" id="WP_125018219.1">
    <property type="nucleotide sequence ID" value="NZ_RQVQ01000009.1"/>
</dbReference>
<keyword evidence="4" id="KW-1185">Reference proteome</keyword>
<name>A0A3P3W9F4_9FLAO</name>
<dbReference type="OrthoDB" id="1522602at2"/>
<dbReference type="Pfam" id="PF17116">
    <property type="entry name" value="T9SS_plug_1st"/>
    <property type="match status" value="1"/>
</dbReference>
<sequence length="415" mass="48101">MFRKKIVLLFMILSFQMFAQKVNEVAPPYYIKSVSINTGAESVYPMFRLGDYFNIEFDDLMAQSSNYFYKIKHCNADWTPSNLQITEYLGGFNDMQILNFQNSFNTLQSFTHYKLTLPNSNTRFLISGNYIIEVLDDDGDIMFSRKVIVYQEEVGVGVTINRTRNNATIDSKQNVAITIDYNAEAYNNPKENFKIAIMQNGRFDTSITNVPPQYTIGSQFIYNYDTETQFFGGNEFLYFDNSNITQVNNNIAKITSTDIYNSYLYPLPPRGLRQYSYYEDLNGTFLPRNKFRNDAATEADYAWVYFNLPTEEYVGKDVYVVGMVDNYLLTDRNKLEYDASEKAYKKAILLKQGFTSYLFSLVDSKTKKIDFQDSIDGNFYQTENDYQVIVYYRGIIDRSDRVIGFGAAKSLNITN</sequence>
<protein>
    <submittedName>
        <fullName evidence="3">DUF5103 domain-containing protein</fullName>
    </submittedName>
</protein>
<evidence type="ECO:0000259" key="2">
    <source>
        <dbReference type="Pfam" id="PF17116"/>
    </source>
</evidence>
<evidence type="ECO:0000256" key="1">
    <source>
        <dbReference type="SAM" id="SignalP"/>
    </source>
</evidence>
<organism evidence="3 4">
    <name type="scientific">Paenimyroides tangerinum</name>
    <dbReference type="NCBI Taxonomy" id="2488728"/>
    <lineage>
        <taxon>Bacteria</taxon>
        <taxon>Pseudomonadati</taxon>
        <taxon>Bacteroidota</taxon>
        <taxon>Flavobacteriia</taxon>
        <taxon>Flavobacteriales</taxon>
        <taxon>Flavobacteriaceae</taxon>
        <taxon>Paenimyroides</taxon>
    </lineage>
</organism>
<feature type="chain" id="PRO_5018331604" evidence="1">
    <location>
        <begin position="20"/>
        <end position="415"/>
    </location>
</feature>
<accession>A0A3P3W9F4</accession>
<reference evidence="3 4" key="1">
    <citation type="submission" date="2018-11" db="EMBL/GenBank/DDBJ databases">
        <title>Flavobacterium sp. nov., YIM 102701-2 draft genome.</title>
        <authorList>
            <person name="Li G."/>
            <person name="Jiang Y."/>
        </authorList>
    </citation>
    <scope>NUCLEOTIDE SEQUENCE [LARGE SCALE GENOMIC DNA]</scope>
    <source>
        <strain evidence="3 4">YIM 102701-2</strain>
    </source>
</reference>
<feature type="signal peptide" evidence="1">
    <location>
        <begin position="1"/>
        <end position="19"/>
    </location>
</feature>
<feature type="domain" description="Type 9 secretion system plug protein N-terminal" evidence="2">
    <location>
        <begin position="31"/>
        <end position="151"/>
    </location>
</feature>
<evidence type="ECO:0000313" key="4">
    <source>
        <dbReference type="Proteomes" id="UP000275719"/>
    </source>
</evidence>
<dbReference type="EMBL" id="RQVQ01000009">
    <property type="protein sequence ID" value="RRJ91630.1"/>
    <property type="molecule type" value="Genomic_DNA"/>
</dbReference>
<dbReference type="InterPro" id="IPR031345">
    <property type="entry name" value="T9SS_Plug_N"/>
</dbReference>
<evidence type="ECO:0000313" key="3">
    <source>
        <dbReference type="EMBL" id="RRJ91630.1"/>
    </source>
</evidence>
<dbReference type="Proteomes" id="UP000275719">
    <property type="component" value="Unassembled WGS sequence"/>
</dbReference>
<keyword evidence="1" id="KW-0732">Signal</keyword>
<proteinExistence type="predicted"/>
<dbReference type="AlphaFoldDB" id="A0A3P3W9F4"/>
<gene>
    <name evidence="3" type="ORF">EG240_05370</name>
</gene>
<comment type="caution">
    <text evidence="3">The sequence shown here is derived from an EMBL/GenBank/DDBJ whole genome shotgun (WGS) entry which is preliminary data.</text>
</comment>